<dbReference type="PANTHER" id="PTHR30509">
    <property type="entry name" value="P-HYDROXYBENZOIC ACID EFFLUX PUMP SUBUNIT-RELATED"/>
    <property type="match status" value="1"/>
</dbReference>
<keyword evidence="4 7" id="KW-1133">Transmembrane helix</keyword>
<feature type="transmembrane region" description="Helical" evidence="7">
    <location>
        <begin position="500"/>
        <end position="518"/>
    </location>
</feature>
<evidence type="ECO:0000256" key="6">
    <source>
        <dbReference type="ARBA" id="ARBA00043993"/>
    </source>
</evidence>
<feature type="transmembrane region" description="Helical" evidence="7">
    <location>
        <begin position="147"/>
        <end position="166"/>
    </location>
</feature>
<keyword evidence="3 7" id="KW-0812">Transmembrane</keyword>
<comment type="caution">
    <text evidence="10">The sequence shown here is derived from an EMBL/GenBank/DDBJ whole genome shotgun (WGS) entry which is preliminary data.</text>
</comment>
<comment type="similarity">
    <text evidence="6">Belongs to the YccS/YhfK family.</text>
</comment>
<feature type="transmembrane region" description="Helical" evidence="7">
    <location>
        <begin position="530"/>
        <end position="548"/>
    </location>
</feature>
<keyword evidence="11" id="KW-1185">Reference proteome</keyword>
<name>A0ABN8EP84_9BACT</name>
<dbReference type="EMBL" id="CAKLPY010000001">
    <property type="protein sequence ID" value="CAH0994705.1"/>
    <property type="molecule type" value="Genomic_DNA"/>
</dbReference>
<comment type="subcellular location">
    <subcellularLocation>
        <location evidence="1">Cell membrane</location>
        <topology evidence="1">Multi-pass membrane protein</topology>
    </subcellularLocation>
</comment>
<evidence type="ECO:0000259" key="8">
    <source>
        <dbReference type="Pfam" id="PF12805"/>
    </source>
</evidence>
<sequence length="728" mass="83638">MNLHFSPKKIPSEIKNFVLSQYFGDGLRITFGVVFPSLVLAQFGLLKIGISLSLGAVCTSIADTPGPITHRRNAMFLTMVLVTIISLLTSLCSGSIYLLGALIVVLSFIFSMFYVYGTRATSMGVAALLVMIIGIDDIRPVNEILFYSLYIFLGGFWYSLLSLSIYQIMPYRLARLSLAESVMEIAGFMRIKAGFYKENMDYDENYKKLIEAQITVNEKLDAVREQLFKNQKIVQENSQEGRLLLVIFVDMVDLYEQIMSTFFNYQKLHKQFDHTGILIDFENILNLLAEQMEYISISLKDGSKPEINLLLNRKLQTLKFSIDTLSKQNDEPSNKETFSVIGLQALKNIEFNIENILLRIKKINGYFKEKEQAKLSRNDLKTTAFTNSQVYDLDTFLENLNLKSENFRHALRVSGMMLIGFIIAQSTQLLHSNWILLTIMVIMKPAYSLTKERNLDRLIGTIGGAFIGMIILNYVTDNRLLFAILLVCMLGTYSFQRKTYLISVVFMTPFILILFEFLGMGSRALLIERVYDTAIGGVLAFIGSYVLLPNWEHEKLKKTLIEMLEANLAYYHQVSQMYFGENYQRIPYKIVRKEVFVRSANLASSFQRMFSEPKHKQISINEVHKFSVLNHLLSSYVATLALYSREHFEELSDFENLQDIAQNTENLLKEGIKIIEKSAFISKENIQILKHKNNQEQSEENMIIIPEQFMNIQKVAYDICKISERIKL</sequence>
<gene>
    <name evidence="10" type="primary">yccS</name>
    <name evidence="10" type="ORF">EMA8858_00817</name>
</gene>
<evidence type="ECO:0000256" key="5">
    <source>
        <dbReference type="ARBA" id="ARBA00023136"/>
    </source>
</evidence>
<feature type="transmembrane region" description="Helical" evidence="7">
    <location>
        <begin position="74"/>
        <end position="91"/>
    </location>
</feature>
<dbReference type="InterPro" id="IPR032692">
    <property type="entry name" value="YccS_N"/>
</dbReference>
<accession>A0ABN8EP84</accession>
<dbReference type="RefSeq" id="WP_238804703.1">
    <property type="nucleotide sequence ID" value="NZ_CAKLPY010000001.1"/>
</dbReference>
<feature type="transmembrane region" description="Helical" evidence="7">
    <location>
        <begin position="457"/>
        <end position="474"/>
    </location>
</feature>
<evidence type="ECO:0000256" key="3">
    <source>
        <dbReference type="ARBA" id="ARBA00022692"/>
    </source>
</evidence>
<feature type="transmembrane region" description="Helical" evidence="7">
    <location>
        <begin position="480"/>
        <end position="495"/>
    </location>
</feature>
<dbReference type="InterPro" id="IPR049453">
    <property type="entry name" value="Memb_transporter_dom"/>
</dbReference>
<evidence type="ECO:0000259" key="9">
    <source>
        <dbReference type="Pfam" id="PF13515"/>
    </source>
</evidence>
<protein>
    <submittedName>
        <fullName evidence="10">Inner membrane protein YccS</fullName>
    </submittedName>
</protein>
<feature type="domain" description="Integral membrane bound transporter" evidence="9">
    <location>
        <begin position="420"/>
        <end position="542"/>
    </location>
</feature>
<feature type="domain" description="Integral membrane protein YccS N-terminal" evidence="8">
    <location>
        <begin position="75"/>
        <end position="338"/>
    </location>
</feature>
<proteinExistence type="inferred from homology"/>
<dbReference type="Pfam" id="PF12805">
    <property type="entry name" value="FUSC-like"/>
    <property type="match status" value="1"/>
</dbReference>
<organism evidence="10 11">
    <name type="scientific">Emticicia aquatica</name>
    <dbReference type="NCBI Taxonomy" id="1681835"/>
    <lineage>
        <taxon>Bacteria</taxon>
        <taxon>Pseudomonadati</taxon>
        <taxon>Bacteroidota</taxon>
        <taxon>Cytophagia</taxon>
        <taxon>Cytophagales</taxon>
        <taxon>Leadbetterellaceae</taxon>
        <taxon>Emticicia</taxon>
    </lineage>
</organism>
<keyword evidence="5 7" id="KW-0472">Membrane</keyword>
<reference evidence="10" key="1">
    <citation type="submission" date="2021-12" db="EMBL/GenBank/DDBJ databases">
        <authorList>
            <person name="Rodrigo-Torres L."/>
            <person name="Arahal R. D."/>
            <person name="Lucena T."/>
        </authorList>
    </citation>
    <scope>NUCLEOTIDE SEQUENCE</scope>
    <source>
        <strain evidence="10">CECT 8858</strain>
    </source>
</reference>
<evidence type="ECO:0000256" key="7">
    <source>
        <dbReference type="SAM" id="Phobius"/>
    </source>
</evidence>
<dbReference type="Proteomes" id="UP000837932">
    <property type="component" value="Unassembled WGS sequence"/>
</dbReference>
<feature type="transmembrane region" description="Helical" evidence="7">
    <location>
        <begin position="123"/>
        <end position="141"/>
    </location>
</feature>
<evidence type="ECO:0000256" key="1">
    <source>
        <dbReference type="ARBA" id="ARBA00004651"/>
    </source>
</evidence>
<feature type="transmembrane region" description="Helical" evidence="7">
    <location>
        <begin position="39"/>
        <end position="62"/>
    </location>
</feature>
<evidence type="ECO:0000313" key="10">
    <source>
        <dbReference type="EMBL" id="CAH0994705.1"/>
    </source>
</evidence>
<feature type="transmembrane region" description="Helical" evidence="7">
    <location>
        <begin position="410"/>
        <end position="427"/>
    </location>
</feature>
<evidence type="ECO:0000256" key="2">
    <source>
        <dbReference type="ARBA" id="ARBA00022475"/>
    </source>
</evidence>
<dbReference type="Pfam" id="PF13515">
    <property type="entry name" value="FUSC_2"/>
    <property type="match status" value="1"/>
</dbReference>
<evidence type="ECO:0000256" key="4">
    <source>
        <dbReference type="ARBA" id="ARBA00022989"/>
    </source>
</evidence>
<evidence type="ECO:0000313" key="11">
    <source>
        <dbReference type="Proteomes" id="UP000837932"/>
    </source>
</evidence>
<dbReference type="PANTHER" id="PTHR30509:SF8">
    <property type="entry name" value="INNER MEMBRANE PROTEIN YCCS"/>
    <property type="match status" value="1"/>
</dbReference>
<keyword evidence="2" id="KW-1003">Cell membrane</keyword>